<reference evidence="2" key="1">
    <citation type="submission" date="2022-10" db="EMBL/GenBank/DDBJ databases">
        <title>Genome assembly of Pristionchus species.</title>
        <authorList>
            <person name="Yoshida K."/>
            <person name="Sommer R.J."/>
        </authorList>
    </citation>
    <scope>NUCLEOTIDE SEQUENCE [LARGE SCALE GENOMIC DNA]</scope>
    <source>
        <strain evidence="2">RS5460</strain>
    </source>
</reference>
<dbReference type="Proteomes" id="UP001328107">
    <property type="component" value="Unassembled WGS sequence"/>
</dbReference>
<keyword evidence="2" id="KW-1185">Reference proteome</keyword>
<comment type="caution">
    <text evidence="1">The sequence shown here is derived from an EMBL/GenBank/DDBJ whole genome shotgun (WGS) entry which is preliminary data.</text>
</comment>
<accession>A0AAN5D9F7</accession>
<name>A0AAN5D9F7_9BILA</name>
<organism evidence="1 2">
    <name type="scientific">Pristionchus mayeri</name>
    <dbReference type="NCBI Taxonomy" id="1317129"/>
    <lineage>
        <taxon>Eukaryota</taxon>
        <taxon>Metazoa</taxon>
        <taxon>Ecdysozoa</taxon>
        <taxon>Nematoda</taxon>
        <taxon>Chromadorea</taxon>
        <taxon>Rhabditida</taxon>
        <taxon>Rhabditina</taxon>
        <taxon>Diplogasteromorpha</taxon>
        <taxon>Diplogasteroidea</taxon>
        <taxon>Neodiplogasteridae</taxon>
        <taxon>Pristionchus</taxon>
    </lineage>
</organism>
<dbReference type="EMBL" id="BTRK01000006">
    <property type="protein sequence ID" value="GMR58472.1"/>
    <property type="molecule type" value="Genomic_DNA"/>
</dbReference>
<proteinExistence type="predicted"/>
<gene>
    <name evidence="1" type="ORF">PMAYCL1PPCAC_28667</name>
</gene>
<sequence>LLGTSESPRVSRCILVLSPRGRTSFPISFNTSFLCISPSARSRSVGSSSKMMILRRWYSSPSVIMKIRVPSIITSVLH</sequence>
<evidence type="ECO:0000313" key="1">
    <source>
        <dbReference type="EMBL" id="GMR58472.1"/>
    </source>
</evidence>
<evidence type="ECO:0000313" key="2">
    <source>
        <dbReference type="Proteomes" id="UP001328107"/>
    </source>
</evidence>
<feature type="non-terminal residue" evidence="1">
    <location>
        <position position="1"/>
    </location>
</feature>
<protein>
    <submittedName>
        <fullName evidence="1">Uncharacterized protein</fullName>
    </submittedName>
</protein>
<dbReference type="AlphaFoldDB" id="A0AAN5D9F7"/>